<dbReference type="InterPro" id="IPR046457">
    <property type="entry name" value="PMI_typeI_cat"/>
</dbReference>
<evidence type="ECO:0000256" key="6">
    <source>
        <dbReference type="ARBA" id="ARBA00022833"/>
    </source>
</evidence>
<dbReference type="InterPro" id="IPR014710">
    <property type="entry name" value="RmlC-like_jellyroll"/>
</dbReference>
<accession>A0ABY8MG85</accession>
<comment type="catalytic activity">
    <reaction evidence="1">
        <text>D-mannose 6-phosphate = D-fructose 6-phosphate</text>
        <dbReference type="Rhea" id="RHEA:12356"/>
        <dbReference type="ChEBI" id="CHEBI:58735"/>
        <dbReference type="ChEBI" id="CHEBI:61527"/>
        <dbReference type="EC" id="5.3.1.8"/>
    </reaction>
</comment>
<reference evidence="10 11" key="1">
    <citation type="submission" date="2023-04" db="EMBL/GenBank/DDBJ databases">
        <title>Spirochaete genome identified in red abalone sample constitutes a novel genus.</title>
        <authorList>
            <person name="Sharma S.P."/>
            <person name="Purcell C.M."/>
            <person name="Hyde J.R."/>
            <person name="Severin A.J."/>
        </authorList>
    </citation>
    <scope>NUCLEOTIDE SEQUENCE [LARGE SCALE GENOMIC DNA]</scope>
    <source>
        <strain evidence="10 11">SP-2023</strain>
    </source>
</reference>
<dbReference type="PANTHER" id="PTHR10309:SF0">
    <property type="entry name" value="MANNOSE-6-PHOSPHATE ISOMERASE"/>
    <property type="match status" value="1"/>
</dbReference>
<proteinExistence type="inferred from homology"/>
<dbReference type="InterPro" id="IPR001250">
    <property type="entry name" value="Man6P_Isoase-1"/>
</dbReference>
<name>A0ABY8MG85_9SPIO</name>
<evidence type="ECO:0000259" key="9">
    <source>
        <dbReference type="Pfam" id="PF20512"/>
    </source>
</evidence>
<dbReference type="EC" id="5.3.1.8" evidence="4"/>
<dbReference type="PIRSF" id="PIRSF001480">
    <property type="entry name" value="Mannose-6-phosphate_isomerase"/>
    <property type="match status" value="1"/>
</dbReference>
<dbReference type="CDD" id="cd07011">
    <property type="entry name" value="cupin_PMI_type_I_N"/>
    <property type="match status" value="1"/>
</dbReference>
<keyword evidence="7 10" id="KW-0413">Isomerase</keyword>
<dbReference type="EMBL" id="CP123443">
    <property type="protein sequence ID" value="WGK68545.1"/>
    <property type="molecule type" value="Genomic_DNA"/>
</dbReference>
<dbReference type="RefSeq" id="WP_326926730.1">
    <property type="nucleotide sequence ID" value="NZ_CP123443.1"/>
</dbReference>
<evidence type="ECO:0000256" key="1">
    <source>
        <dbReference type="ARBA" id="ARBA00000757"/>
    </source>
</evidence>
<evidence type="ECO:0000256" key="2">
    <source>
        <dbReference type="ARBA" id="ARBA00001947"/>
    </source>
</evidence>
<dbReference type="Gene3D" id="2.60.120.10">
    <property type="entry name" value="Jelly Rolls"/>
    <property type="match status" value="2"/>
</dbReference>
<dbReference type="Proteomes" id="UP001228690">
    <property type="component" value="Chromosome"/>
</dbReference>
<dbReference type="InterPro" id="IPR016305">
    <property type="entry name" value="Mannose-6-P_Isomerase"/>
</dbReference>
<keyword evidence="5" id="KW-0479">Metal-binding</keyword>
<evidence type="ECO:0000256" key="4">
    <source>
        <dbReference type="ARBA" id="ARBA00011956"/>
    </source>
</evidence>
<evidence type="ECO:0000259" key="8">
    <source>
        <dbReference type="Pfam" id="PF20511"/>
    </source>
</evidence>
<dbReference type="Gene3D" id="1.10.441.10">
    <property type="entry name" value="Phosphomannose Isomerase, domain 2"/>
    <property type="match status" value="1"/>
</dbReference>
<evidence type="ECO:0000313" key="10">
    <source>
        <dbReference type="EMBL" id="WGK68545.1"/>
    </source>
</evidence>
<dbReference type="PROSITE" id="PS00965">
    <property type="entry name" value="PMI_I_1"/>
    <property type="match status" value="1"/>
</dbReference>
<evidence type="ECO:0000256" key="3">
    <source>
        <dbReference type="ARBA" id="ARBA00010772"/>
    </source>
</evidence>
<dbReference type="GO" id="GO:0004476">
    <property type="term" value="F:mannose-6-phosphate isomerase activity"/>
    <property type="evidence" value="ECO:0007669"/>
    <property type="project" value="UniProtKB-EC"/>
</dbReference>
<keyword evidence="11" id="KW-1185">Reference proteome</keyword>
<dbReference type="PRINTS" id="PR00714">
    <property type="entry name" value="MAN6PISMRASE"/>
</dbReference>
<keyword evidence="6" id="KW-0862">Zinc</keyword>
<dbReference type="InterPro" id="IPR046458">
    <property type="entry name" value="PMI_typeI_hel"/>
</dbReference>
<organism evidence="10 11">
    <name type="scientific">Candidatus Haliotispira prima</name>
    <dbReference type="NCBI Taxonomy" id="3034016"/>
    <lineage>
        <taxon>Bacteria</taxon>
        <taxon>Pseudomonadati</taxon>
        <taxon>Spirochaetota</taxon>
        <taxon>Spirochaetia</taxon>
        <taxon>Spirochaetales</taxon>
        <taxon>Spirochaetaceae</taxon>
        <taxon>Candidatus Haliotispira</taxon>
    </lineage>
</organism>
<evidence type="ECO:0000256" key="7">
    <source>
        <dbReference type="ARBA" id="ARBA00023235"/>
    </source>
</evidence>
<dbReference type="PANTHER" id="PTHR10309">
    <property type="entry name" value="MANNOSE-6-PHOSPHATE ISOMERASE"/>
    <property type="match status" value="1"/>
</dbReference>
<sequence>MRVAKLYNQIQSFAWGSGSFLPELLGYENPEHTPQAELWMGVHPIGESSVETVSEGKSGRIPLSRYLRNNNDQQDGSIDSDMPTESQSLPFLFKVLSSERPLSIQAHPNKAQAEEGFRRENQAGIPLNAPHRNYKDPNHKPEITLALTPFWALCGFRSLTEIKQNFSHFAGSLPDFNDHEEFFSGLMQMEAGQKAALIEQTLQRCKSGARDYGLDVSKWILRLAEFYPGDLGALAPLYLHLFCLEPGQAIYLPAGILHAYLEGSAMELMSNSDNVLRGGLTPKHQDIPELMKTLVFEEFPPRIIEAIKMDLHRSYYPTNATEFRLERWSLSTEDSGLYFPQKHTVMLAFVYQGRAEINGMTLEQGQSCIIPASCGEISAKICKGPQETPSATLYVAVAKDI</sequence>
<dbReference type="Pfam" id="PF20511">
    <property type="entry name" value="PMI_typeI_cat"/>
    <property type="match status" value="1"/>
</dbReference>
<feature type="domain" description="Phosphomannose isomerase type I helical insertion" evidence="9">
    <location>
        <begin position="160"/>
        <end position="239"/>
    </location>
</feature>
<dbReference type="InterPro" id="IPR011051">
    <property type="entry name" value="RmlC_Cupin_sf"/>
</dbReference>
<evidence type="ECO:0000313" key="11">
    <source>
        <dbReference type="Proteomes" id="UP001228690"/>
    </source>
</evidence>
<evidence type="ECO:0000256" key="5">
    <source>
        <dbReference type="ARBA" id="ARBA00022723"/>
    </source>
</evidence>
<feature type="domain" description="Phosphomannose isomerase type I catalytic" evidence="8">
    <location>
        <begin position="4"/>
        <end position="158"/>
    </location>
</feature>
<dbReference type="Pfam" id="PF20512">
    <property type="entry name" value="PMI_typeI_hel"/>
    <property type="match status" value="1"/>
</dbReference>
<dbReference type="NCBIfam" id="TIGR00218">
    <property type="entry name" value="manA"/>
    <property type="match status" value="1"/>
</dbReference>
<dbReference type="InterPro" id="IPR018050">
    <property type="entry name" value="Pmannose_isomerase-type1_CS"/>
</dbReference>
<comment type="similarity">
    <text evidence="3">Belongs to the mannose-6-phosphate isomerase type 1 family.</text>
</comment>
<dbReference type="SUPFAM" id="SSF51182">
    <property type="entry name" value="RmlC-like cupins"/>
    <property type="match status" value="1"/>
</dbReference>
<comment type="cofactor">
    <cofactor evidence="2">
        <name>Zn(2+)</name>
        <dbReference type="ChEBI" id="CHEBI:29105"/>
    </cofactor>
</comment>
<protein>
    <recommendedName>
        <fullName evidence="4">mannose-6-phosphate isomerase</fullName>
        <ecNumber evidence="4">5.3.1.8</ecNumber>
    </recommendedName>
</protein>
<gene>
    <name evidence="10" type="primary">manA</name>
    <name evidence="10" type="ORF">P0082_08645</name>
</gene>